<dbReference type="STRING" id="795797.HacjB3_05510"/>
<reference evidence="2 4" key="2">
    <citation type="journal article" date="2014" name="PLoS Genet.">
        <title>Phylogenetically driven sequencing of extremely halophilic archaea reveals strategies for static and dynamic osmo-response.</title>
        <authorList>
            <person name="Becker E.A."/>
            <person name="Seitzer P.M."/>
            <person name="Tritt A."/>
            <person name="Larsen D."/>
            <person name="Krusor M."/>
            <person name="Yao A.I."/>
            <person name="Wu D."/>
            <person name="Madern D."/>
            <person name="Eisen J.A."/>
            <person name="Darling A.E."/>
            <person name="Facciotti M.T."/>
        </authorList>
    </citation>
    <scope>NUCLEOTIDE SEQUENCE [LARGE SCALE GENOMIC DNA]</scope>
    <source>
        <strain evidence="2">B3</strain>
        <strain evidence="4">DSM 18796 / CECT 7217 / JCM 14584 / KCTC 4019 / B3</strain>
    </source>
</reference>
<dbReference type="RefSeq" id="WP_008414637.1">
    <property type="nucleotide sequence ID" value="NC_014297.1"/>
</dbReference>
<evidence type="ECO:0000313" key="1">
    <source>
        <dbReference type="EMBL" id="ADJ14493.1"/>
    </source>
</evidence>
<dbReference type="EMBL" id="CP002062">
    <property type="protein sequence ID" value="ADJ14493.1"/>
    <property type="molecule type" value="Genomic_DNA"/>
</dbReference>
<reference evidence="1 3" key="1">
    <citation type="journal article" date="2010" name="J. Bacteriol.">
        <title>Complete genome sequence of Halalkalicoccus jeotgali B3(T), an extremely halophilic archaeon.</title>
        <authorList>
            <person name="Roh S.W."/>
            <person name="Nam Y.D."/>
            <person name="Nam S.H."/>
            <person name="Choi S.H."/>
            <person name="Park H.S."/>
            <person name="Bae J.W."/>
        </authorList>
    </citation>
    <scope>NUCLEOTIDE SEQUENCE [LARGE SCALE GENOMIC DNA]</scope>
    <source>
        <strain evidence="1">B3</strain>
        <strain evidence="3">DSM 18796 / CECT 7217 / JCM 14584 / KCTC 4019 / B3</strain>
    </source>
</reference>
<dbReference type="PATRIC" id="fig|795797.18.peg.1104"/>
<accession>D8J9X1</accession>
<dbReference type="HOGENOM" id="CLU_2893124_0_0_2"/>
<evidence type="ECO:0000313" key="3">
    <source>
        <dbReference type="Proteomes" id="UP000000390"/>
    </source>
</evidence>
<dbReference type="eggNOG" id="arCOG11198">
    <property type="taxonomic scope" value="Archaea"/>
</dbReference>
<dbReference type="Proteomes" id="UP000011645">
    <property type="component" value="Unassembled WGS sequence"/>
</dbReference>
<evidence type="ECO:0000313" key="4">
    <source>
        <dbReference type="Proteomes" id="UP000011645"/>
    </source>
</evidence>
<dbReference type="EMBL" id="AOHV01000010">
    <property type="protein sequence ID" value="ELY40207.1"/>
    <property type="molecule type" value="Genomic_DNA"/>
</dbReference>
<sequence>MGYTATCNKCDDKCTPAPGLLGQFSPQFFRTTEIGGRLAEMGYSESTTITLCGECTYELLMG</sequence>
<evidence type="ECO:0000313" key="2">
    <source>
        <dbReference type="EMBL" id="ELY40207.1"/>
    </source>
</evidence>
<name>D8J9X1_HALJB</name>
<dbReference type="AlphaFoldDB" id="D8J9X1"/>
<dbReference type="Proteomes" id="UP000000390">
    <property type="component" value="Chromosome"/>
</dbReference>
<proteinExistence type="predicted"/>
<gene>
    <name evidence="1" type="ordered locus">HacjB3_05510</name>
    <name evidence="2" type="ORF">C497_03885</name>
</gene>
<dbReference type="KEGG" id="hje:HacjB3_05510"/>
<organism evidence="1 3">
    <name type="scientific">Halalkalicoccus jeotgali (strain DSM 18796 / CECT 7217 / JCM 14584 / KCTC 4019 / B3)</name>
    <dbReference type="NCBI Taxonomy" id="795797"/>
    <lineage>
        <taxon>Archaea</taxon>
        <taxon>Methanobacteriati</taxon>
        <taxon>Methanobacteriota</taxon>
        <taxon>Stenosarchaea group</taxon>
        <taxon>Halobacteria</taxon>
        <taxon>Halobacteriales</taxon>
        <taxon>Halococcaceae</taxon>
        <taxon>Halalkalicoccus</taxon>
    </lineage>
</organism>
<keyword evidence="4" id="KW-1185">Reference proteome</keyword>
<dbReference type="GeneID" id="9418906"/>
<protein>
    <submittedName>
        <fullName evidence="1">Uncharacterized protein</fullName>
    </submittedName>
</protein>
<dbReference type="OrthoDB" id="350385at2157"/>